<proteinExistence type="predicted"/>
<organism evidence="1 2">
    <name type="scientific">Plastoroseomonas hellenica</name>
    <dbReference type="NCBI Taxonomy" id="2687306"/>
    <lineage>
        <taxon>Bacteria</taxon>
        <taxon>Pseudomonadati</taxon>
        <taxon>Pseudomonadota</taxon>
        <taxon>Alphaproteobacteria</taxon>
        <taxon>Acetobacterales</taxon>
        <taxon>Acetobacteraceae</taxon>
        <taxon>Plastoroseomonas</taxon>
    </lineage>
</organism>
<evidence type="ECO:0000313" key="2">
    <source>
        <dbReference type="Proteomes" id="UP001196870"/>
    </source>
</evidence>
<dbReference type="SUPFAM" id="SSF47413">
    <property type="entry name" value="lambda repressor-like DNA-binding domains"/>
    <property type="match status" value="1"/>
</dbReference>
<dbReference type="Gene3D" id="1.10.260.40">
    <property type="entry name" value="lambda repressor-like DNA-binding domains"/>
    <property type="match status" value="1"/>
</dbReference>
<dbReference type="RefSeq" id="WP_211857125.1">
    <property type="nucleotide sequence ID" value="NZ_JAAGBB010000072.1"/>
</dbReference>
<reference evidence="2" key="1">
    <citation type="journal article" date="2021" name="Syst. Appl. Microbiol.">
        <title>Roseomonas hellenica sp. nov., isolated from roots of wild-growing Alkanna tinctoria.</title>
        <authorList>
            <person name="Rat A."/>
            <person name="Naranjo H.D."/>
            <person name="Lebbe L."/>
            <person name="Cnockaert M."/>
            <person name="Krigas N."/>
            <person name="Grigoriadou K."/>
            <person name="Maloupa E."/>
            <person name="Willems A."/>
        </authorList>
    </citation>
    <scope>NUCLEOTIDE SEQUENCE [LARGE SCALE GENOMIC DNA]</scope>
    <source>
        <strain evidence="2">LMG 31523</strain>
    </source>
</reference>
<sequence>MAERLRGSDIQPAWSGRRYLTSDQCRAARGLLGISRHRLAAMARVSMATLLHFESGHRAIKPRTQGLIRSALEAAGVEFIPGDGGGEGVRLRRPHHAGRVDQGFFERLAKPAG</sequence>
<dbReference type="InterPro" id="IPR010982">
    <property type="entry name" value="Lambda_DNA-bd_dom_sf"/>
</dbReference>
<evidence type="ECO:0000313" key="1">
    <source>
        <dbReference type="EMBL" id="MBR0668888.1"/>
    </source>
</evidence>
<gene>
    <name evidence="1" type="ORF">GXW71_31350</name>
</gene>
<comment type="caution">
    <text evidence="1">The sequence shown here is derived from an EMBL/GenBank/DDBJ whole genome shotgun (WGS) entry which is preliminary data.</text>
</comment>
<protein>
    <submittedName>
        <fullName evidence="1">Helix-turn-helix transcriptional regulator</fullName>
    </submittedName>
</protein>
<accession>A0ABS5F8Y2</accession>
<keyword evidence="2" id="KW-1185">Reference proteome</keyword>
<dbReference type="EMBL" id="JAAGBB010000072">
    <property type="protein sequence ID" value="MBR0668888.1"/>
    <property type="molecule type" value="Genomic_DNA"/>
</dbReference>
<dbReference type="Proteomes" id="UP001196870">
    <property type="component" value="Unassembled WGS sequence"/>
</dbReference>
<name>A0ABS5F8Y2_9PROT</name>